<accession>A0A2K2DL79</accession>
<evidence type="ECO:0000313" key="2">
    <source>
        <dbReference type="EnsemblPlants" id="PNT75037"/>
    </source>
</evidence>
<keyword evidence="3" id="KW-1185">Reference proteome</keyword>
<organism evidence="1">
    <name type="scientific">Brachypodium distachyon</name>
    <name type="common">Purple false brome</name>
    <name type="synonym">Trachynia distachya</name>
    <dbReference type="NCBI Taxonomy" id="15368"/>
    <lineage>
        <taxon>Eukaryota</taxon>
        <taxon>Viridiplantae</taxon>
        <taxon>Streptophyta</taxon>
        <taxon>Embryophyta</taxon>
        <taxon>Tracheophyta</taxon>
        <taxon>Spermatophyta</taxon>
        <taxon>Magnoliopsida</taxon>
        <taxon>Liliopsida</taxon>
        <taxon>Poales</taxon>
        <taxon>Poaceae</taxon>
        <taxon>BOP clade</taxon>
        <taxon>Pooideae</taxon>
        <taxon>Stipodae</taxon>
        <taxon>Brachypodieae</taxon>
        <taxon>Brachypodium</taxon>
    </lineage>
</organism>
<sequence length="82" mass="9601">MGLRELKRLISIQQDRRRRQIQAHDVYVPLLAKRGCSSRQKYDDSEGGKKRLKYSGPDLSEVWYKVLMMEGLDCRQSITMIA</sequence>
<dbReference type="AlphaFoldDB" id="A0A2K2DL79"/>
<dbReference type="InParanoid" id="A0A2K2DL79"/>
<proteinExistence type="predicted"/>
<protein>
    <submittedName>
        <fullName evidence="1 2">Uncharacterized protein</fullName>
    </submittedName>
</protein>
<dbReference type="Proteomes" id="UP000008810">
    <property type="component" value="Chromosome 1"/>
</dbReference>
<dbReference type="Gramene" id="PNT75037">
    <property type="protein sequence ID" value="PNT75037"/>
    <property type="gene ID" value="BRADI_1g26755v3"/>
</dbReference>
<reference evidence="2" key="3">
    <citation type="submission" date="2018-08" db="UniProtKB">
        <authorList>
            <consortium name="EnsemblPlants"/>
        </authorList>
    </citation>
    <scope>IDENTIFICATION</scope>
    <source>
        <strain evidence="2">cv. Bd21</strain>
    </source>
</reference>
<reference evidence="1" key="2">
    <citation type="submission" date="2017-06" db="EMBL/GenBank/DDBJ databases">
        <title>WGS assembly of Brachypodium distachyon.</title>
        <authorList>
            <consortium name="The International Brachypodium Initiative"/>
            <person name="Lucas S."/>
            <person name="Harmon-Smith M."/>
            <person name="Lail K."/>
            <person name="Tice H."/>
            <person name="Grimwood J."/>
            <person name="Bruce D."/>
            <person name="Barry K."/>
            <person name="Shu S."/>
            <person name="Lindquist E."/>
            <person name="Wang M."/>
            <person name="Pitluck S."/>
            <person name="Vogel J.P."/>
            <person name="Garvin D.F."/>
            <person name="Mockler T.C."/>
            <person name="Schmutz J."/>
            <person name="Rokhsar D."/>
            <person name="Bevan M.W."/>
        </authorList>
    </citation>
    <scope>NUCLEOTIDE SEQUENCE</scope>
    <source>
        <strain evidence="1">Bd21</strain>
    </source>
</reference>
<name>A0A2K2DL79_BRADI</name>
<dbReference type="STRING" id="15368.A0A2K2DL79"/>
<evidence type="ECO:0000313" key="1">
    <source>
        <dbReference type="EMBL" id="PNT75037.1"/>
    </source>
</evidence>
<evidence type="ECO:0000313" key="3">
    <source>
        <dbReference type="Proteomes" id="UP000008810"/>
    </source>
</evidence>
<dbReference type="EMBL" id="CM000880">
    <property type="protein sequence ID" value="PNT75037.1"/>
    <property type="molecule type" value="Genomic_DNA"/>
</dbReference>
<dbReference type="EnsemblPlants" id="PNT75037">
    <property type="protein sequence ID" value="PNT75037"/>
    <property type="gene ID" value="BRADI_1g26755v3"/>
</dbReference>
<gene>
    <name evidence="1" type="ORF">BRADI_1g26755v3</name>
</gene>
<reference evidence="1 2" key="1">
    <citation type="journal article" date="2010" name="Nature">
        <title>Genome sequencing and analysis of the model grass Brachypodium distachyon.</title>
        <authorList>
            <consortium name="International Brachypodium Initiative"/>
        </authorList>
    </citation>
    <scope>NUCLEOTIDE SEQUENCE [LARGE SCALE GENOMIC DNA]</scope>
    <source>
        <strain evidence="1 2">Bd21</strain>
    </source>
</reference>